<dbReference type="RefSeq" id="WP_133396548.1">
    <property type="nucleotide sequence ID" value="NZ_SNAA01000007.1"/>
</dbReference>
<dbReference type="EMBL" id="SNAA01000007">
    <property type="protein sequence ID" value="TDL79824.1"/>
    <property type="molecule type" value="Genomic_DNA"/>
</dbReference>
<keyword evidence="3" id="KW-1185">Reference proteome</keyword>
<dbReference type="OrthoDB" id="5354324at2"/>
<organism evidence="2 3">
    <name type="scientific">Palleronia sediminis</name>
    <dbReference type="NCBI Taxonomy" id="2547833"/>
    <lineage>
        <taxon>Bacteria</taxon>
        <taxon>Pseudomonadati</taxon>
        <taxon>Pseudomonadota</taxon>
        <taxon>Alphaproteobacteria</taxon>
        <taxon>Rhodobacterales</taxon>
        <taxon>Roseobacteraceae</taxon>
        <taxon>Palleronia</taxon>
    </lineage>
</organism>
<keyword evidence="1" id="KW-1133">Transmembrane helix</keyword>
<dbReference type="InterPro" id="IPR011088">
    <property type="entry name" value="Phage_phiNM3_A0EWY4"/>
</dbReference>
<keyword evidence="1" id="KW-0812">Transmembrane</keyword>
<dbReference type="AlphaFoldDB" id="A0A4R6AAP4"/>
<evidence type="ECO:0000256" key="1">
    <source>
        <dbReference type="SAM" id="Phobius"/>
    </source>
</evidence>
<proteinExistence type="predicted"/>
<reference evidence="2 3" key="1">
    <citation type="submission" date="2019-03" db="EMBL/GenBank/DDBJ databases">
        <title>Primorskyibacter sp. SS33 isolated from sediments.</title>
        <authorList>
            <person name="Xunke S."/>
        </authorList>
    </citation>
    <scope>NUCLEOTIDE SEQUENCE [LARGE SCALE GENOMIC DNA]</scope>
    <source>
        <strain evidence="2 3">SS33</strain>
    </source>
</reference>
<name>A0A4R6AAP4_9RHOB</name>
<evidence type="ECO:0000313" key="2">
    <source>
        <dbReference type="EMBL" id="TDL79824.1"/>
    </source>
</evidence>
<keyword evidence="1" id="KW-0472">Membrane</keyword>
<dbReference type="Pfam" id="PF07509">
    <property type="entry name" value="DUF1523"/>
    <property type="match status" value="1"/>
</dbReference>
<protein>
    <submittedName>
        <fullName evidence="2">DUF1523 family protein</fullName>
    </submittedName>
</protein>
<dbReference type="Proteomes" id="UP000295701">
    <property type="component" value="Unassembled WGS sequence"/>
</dbReference>
<gene>
    <name evidence="2" type="ORF">E2L08_08010</name>
</gene>
<evidence type="ECO:0000313" key="3">
    <source>
        <dbReference type="Proteomes" id="UP000295701"/>
    </source>
</evidence>
<comment type="caution">
    <text evidence="2">The sequence shown here is derived from an EMBL/GenBank/DDBJ whole genome shotgun (WGS) entry which is preliminary data.</text>
</comment>
<accession>A0A4R6AAP4</accession>
<sequence>MRSVKWGLLALVLAVVGALIHYTLPQRDVVRIVNTEIRRMDISGPSAIFWSSPDSGTVAAANRDIRFLEAVRPNGDPAVYRNEDTGWGWPFFFKFDSADLQAQAADYVSTRDAPLWVSVRHYGWRSRLLSTFPNALAVERVDGPDALGFPWRNTVFLIVLALVIAMIWRLSRGLWRHRIAPFFGRFRR</sequence>
<feature type="transmembrane region" description="Helical" evidence="1">
    <location>
        <begin position="149"/>
        <end position="168"/>
    </location>
</feature>